<name>A0A813JUM1_POLGL</name>
<evidence type="ECO:0000313" key="3">
    <source>
        <dbReference type="Proteomes" id="UP000626109"/>
    </source>
</evidence>
<organism evidence="2 3">
    <name type="scientific">Polarella glacialis</name>
    <name type="common">Dinoflagellate</name>
    <dbReference type="NCBI Taxonomy" id="89957"/>
    <lineage>
        <taxon>Eukaryota</taxon>
        <taxon>Sar</taxon>
        <taxon>Alveolata</taxon>
        <taxon>Dinophyceae</taxon>
        <taxon>Suessiales</taxon>
        <taxon>Suessiaceae</taxon>
        <taxon>Polarella</taxon>
    </lineage>
</organism>
<sequence length="489" mass="55053">MRQLERHRLFLTGGVSVLVTIGAFFPAAAEAEASQTPRYVLCEQRAQAAEVKLGGGDGPLVSVYAASVMAEEEGLRHWRRPSALSLRAALLVHDGWSVVLPKRTDGVDGQEHSGHARDASYAKCIGAGLPSSTEVLCRVGSGEDGRHFAPNASWEQGRLAEFRNTELTHDFALCNLGSIARRWQRRPHLWPSRLRMQLGLRRDEGDTLGVMQLELCRVDRPWMNVSFCSQPLYNFQTLGQELPWVMEDWLEYHLGHFGFEHGEVYDIDGSFAQALEPWARASSWRSTTLTYHRKWPSKLSSSLQEFSKDHPYCTETLAYAHCLTTHRALSSWVALLHAPDEYLHAHKHRERGALQEVVAWLQTDLHPELPFSFFQVNGVSFARGGPGSEETAGAAAGRGSVIAASKLRMPMVYHHTPLIDPENCMCAGPHMCYGEVDRDYRIGVTREVPPMALVVHHYVEMMERNRGRCRTMGKQCSLCTYFRDKDTVR</sequence>
<evidence type="ECO:0000313" key="2">
    <source>
        <dbReference type="EMBL" id="CAE8687386.1"/>
    </source>
</evidence>
<gene>
    <name evidence="2" type="ORF">PGLA2088_LOCUS25446</name>
</gene>
<comment type="caution">
    <text evidence="2">The sequence shown here is derived from an EMBL/GenBank/DDBJ whole genome shotgun (WGS) entry which is preliminary data.</text>
</comment>
<keyword evidence="1" id="KW-0732">Signal</keyword>
<evidence type="ECO:0008006" key="4">
    <source>
        <dbReference type="Google" id="ProtNLM"/>
    </source>
</evidence>
<dbReference type="Proteomes" id="UP000626109">
    <property type="component" value="Unassembled WGS sequence"/>
</dbReference>
<dbReference type="EMBL" id="CAJNNW010026741">
    <property type="protein sequence ID" value="CAE8687386.1"/>
    <property type="molecule type" value="Genomic_DNA"/>
</dbReference>
<feature type="chain" id="PRO_5032958396" description="Protein xylosyltransferase" evidence="1">
    <location>
        <begin position="32"/>
        <end position="489"/>
    </location>
</feature>
<proteinExistence type="predicted"/>
<feature type="signal peptide" evidence="1">
    <location>
        <begin position="1"/>
        <end position="31"/>
    </location>
</feature>
<evidence type="ECO:0000256" key="1">
    <source>
        <dbReference type="SAM" id="SignalP"/>
    </source>
</evidence>
<reference evidence="2" key="1">
    <citation type="submission" date="2021-02" db="EMBL/GenBank/DDBJ databases">
        <authorList>
            <person name="Dougan E. K."/>
            <person name="Rhodes N."/>
            <person name="Thang M."/>
            <person name="Chan C."/>
        </authorList>
    </citation>
    <scope>NUCLEOTIDE SEQUENCE</scope>
</reference>
<protein>
    <recommendedName>
        <fullName evidence="4">Protein xylosyltransferase</fullName>
    </recommendedName>
</protein>
<dbReference type="AlphaFoldDB" id="A0A813JUM1"/>
<accession>A0A813JUM1</accession>